<proteinExistence type="predicted"/>
<dbReference type="PANTHER" id="PTHR37984">
    <property type="entry name" value="PROTEIN CBG26694"/>
    <property type="match status" value="1"/>
</dbReference>
<dbReference type="InterPro" id="IPR050951">
    <property type="entry name" value="Retrovirus_Pol_polyprotein"/>
</dbReference>
<dbReference type="InterPro" id="IPR043502">
    <property type="entry name" value="DNA/RNA_pol_sf"/>
</dbReference>
<protein>
    <submittedName>
        <fullName evidence="1">Uncharacterized protein</fullName>
    </submittedName>
</protein>
<dbReference type="InterPro" id="IPR043128">
    <property type="entry name" value="Rev_trsase/Diguanyl_cyclase"/>
</dbReference>
<reference evidence="1 2" key="1">
    <citation type="submission" date="2019-07" db="EMBL/GenBank/DDBJ databases">
        <authorList>
            <person name="Jastrzebski P J."/>
            <person name="Paukszto L."/>
            <person name="Jastrzebski P J."/>
        </authorList>
    </citation>
    <scope>NUCLEOTIDE SEQUENCE [LARGE SCALE GENOMIC DNA]</scope>
    <source>
        <strain evidence="1 2">WMS-il1</strain>
    </source>
</reference>
<dbReference type="Gene3D" id="3.10.10.10">
    <property type="entry name" value="HIV Type 1 Reverse Transcriptase, subunit A, domain 1"/>
    <property type="match status" value="1"/>
</dbReference>
<dbReference type="EMBL" id="CABIJS010000222">
    <property type="protein sequence ID" value="VUZ46737.1"/>
    <property type="molecule type" value="Genomic_DNA"/>
</dbReference>
<organism evidence="1 2">
    <name type="scientific">Hymenolepis diminuta</name>
    <name type="common">Rat tapeworm</name>
    <dbReference type="NCBI Taxonomy" id="6216"/>
    <lineage>
        <taxon>Eukaryota</taxon>
        <taxon>Metazoa</taxon>
        <taxon>Spiralia</taxon>
        <taxon>Lophotrochozoa</taxon>
        <taxon>Platyhelminthes</taxon>
        <taxon>Cestoda</taxon>
        <taxon>Eucestoda</taxon>
        <taxon>Cyclophyllidea</taxon>
        <taxon>Hymenolepididae</taxon>
        <taxon>Hymenolepis</taxon>
    </lineage>
</organism>
<evidence type="ECO:0000313" key="2">
    <source>
        <dbReference type="Proteomes" id="UP000321570"/>
    </source>
</evidence>
<evidence type="ECO:0000313" key="1">
    <source>
        <dbReference type="EMBL" id="VUZ46737.1"/>
    </source>
</evidence>
<accession>A0A564YHG1</accession>
<dbReference type="SUPFAM" id="SSF56672">
    <property type="entry name" value="DNA/RNA polymerases"/>
    <property type="match status" value="1"/>
</dbReference>
<dbReference type="PANTHER" id="PTHR37984:SF5">
    <property type="entry name" value="PROTEIN NYNRIN-LIKE"/>
    <property type="match status" value="1"/>
</dbReference>
<gene>
    <name evidence="1" type="ORF">WMSIL1_LOCUS6821</name>
</gene>
<dbReference type="Gene3D" id="3.30.70.270">
    <property type="match status" value="1"/>
</dbReference>
<dbReference type="AlphaFoldDB" id="A0A564YHG1"/>
<dbReference type="Proteomes" id="UP000321570">
    <property type="component" value="Unassembled WGS sequence"/>
</dbReference>
<name>A0A564YHG1_HYMDI</name>
<keyword evidence="2" id="KW-1185">Reference proteome</keyword>
<sequence length="255" mass="27923">MVREGVKVVNLTRDTAFADSDAMPTRLVHICLNLYLNQHITEVVISLDNVLSGGIDVNSAVRLDIKKAVVQSSTNNVTKTNQLAASIVVVRKANGTIQLYVDYSTGLNATLEPNCYRLPVLDDILSVLNSGCILDENVRRPGSKKLRAIKEIPRSTNVTTLRSLLIPLISYHSAFLPTLHNIRALQRTADASKYDVGAVISHVFPDGSEAIGHIYRTQKISRITTARVKKVVENVVIRVTTNGWQPTTAATLNKG</sequence>